<keyword evidence="2" id="KW-1185">Reference proteome</keyword>
<evidence type="ECO:0000313" key="1">
    <source>
        <dbReference type="EMBL" id="KAJ9662488.1"/>
    </source>
</evidence>
<accession>A0ACC3AHZ9</accession>
<organism evidence="1 2">
    <name type="scientific">Neophaeococcomyces mojaviensis</name>
    <dbReference type="NCBI Taxonomy" id="3383035"/>
    <lineage>
        <taxon>Eukaryota</taxon>
        <taxon>Fungi</taxon>
        <taxon>Dikarya</taxon>
        <taxon>Ascomycota</taxon>
        <taxon>Pezizomycotina</taxon>
        <taxon>Eurotiomycetes</taxon>
        <taxon>Chaetothyriomycetidae</taxon>
        <taxon>Chaetothyriales</taxon>
        <taxon>Chaetothyriales incertae sedis</taxon>
        <taxon>Neophaeococcomyces</taxon>
    </lineage>
</organism>
<name>A0ACC3AHZ9_9EURO</name>
<sequence>MTVQDPEKTRPMEVEVASHHDSQTSERKGDYSGAVAKTDEAEIALVRKLDRRILPILWAMYFLNYLDRNAIAQARLNDLEKDLHMKGNQFNVAVSILFVGYLLMQVPSNMIMSKAHFKPSYYMAACMAVWAIVSACTAVVRNYHGLLLVRLFLGVTEAPYYPGAMYLLSLFYTRKEIATRLSILYSANIIATAMSGLVAAATFASLDNVHGLAGWRWLFIIEGAVTFGVAIISMFLLPDHPLTTRWLSPEERELSHARIAKDTVGLQSNKGARAGFMQAVRDPRLWLLTFMQNCHLSATGFNSFFPTVVKTLGFSKTMTLVLTCPPYLVSALACVVTGMSSGKFNERTWHITAGMLVAMTGFITASCTLNTAARYVSCFLFASGTYAVNAVILGWVTATLGQTSEKKAASLSIVNMFGNASFIYTPYLYPSSNGPRYLIAMSANTAFSFTTIVCAWALRLWLMRTNAKIQKTDGVSKVFYAY</sequence>
<protein>
    <submittedName>
        <fullName evidence="1">Uncharacterized protein</fullName>
    </submittedName>
</protein>
<comment type="caution">
    <text evidence="1">The sequence shown here is derived from an EMBL/GenBank/DDBJ whole genome shotgun (WGS) entry which is preliminary data.</text>
</comment>
<evidence type="ECO:0000313" key="2">
    <source>
        <dbReference type="Proteomes" id="UP001172386"/>
    </source>
</evidence>
<proteinExistence type="predicted"/>
<reference evidence="1" key="1">
    <citation type="submission" date="2022-10" db="EMBL/GenBank/DDBJ databases">
        <title>Culturing micro-colonial fungi from biological soil crusts in the Mojave desert and describing Neophaeococcomyces mojavensis, and introducing the new genera and species Taxawa tesnikishii.</title>
        <authorList>
            <person name="Kurbessoian T."/>
            <person name="Stajich J.E."/>
        </authorList>
    </citation>
    <scope>NUCLEOTIDE SEQUENCE</scope>
    <source>
        <strain evidence="1">JES_112</strain>
    </source>
</reference>
<gene>
    <name evidence="1" type="ORF">H2198_001377</name>
</gene>
<dbReference type="Proteomes" id="UP001172386">
    <property type="component" value="Unassembled WGS sequence"/>
</dbReference>
<dbReference type="EMBL" id="JAPDRQ010000015">
    <property type="protein sequence ID" value="KAJ9662488.1"/>
    <property type="molecule type" value="Genomic_DNA"/>
</dbReference>